<evidence type="ECO:0000313" key="1">
    <source>
        <dbReference type="EMBL" id="UUX34844.1"/>
    </source>
</evidence>
<name>A0ABY5P8J2_9LACT</name>
<dbReference type="Proteomes" id="UP001315967">
    <property type="component" value="Chromosome"/>
</dbReference>
<sequence length="255" mass="28246">MKNSMKKWMLILSTTAFIPGLTTGGIYLEVYPETVVEAQDLSPKDQAQKIVDALSESYPDDTLPTYVLREDDKLYFTAATTGQEDQENFNILYYAEDEPIELNATALNELTPIAAFGKTTYETEGEAAEAVEQILDLQGQEVDLGYGITGFMQGAAGSTYLNWQEGNWSLVVKASNIEEEDPVPLAVEVVEYLEEIYLPAPTQVGQITLSMPDENSTYETNSVVWHEDNVVYTVTHQDAMQAIRMAGSISSPTEQ</sequence>
<evidence type="ECO:0000313" key="2">
    <source>
        <dbReference type="Proteomes" id="UP001315967"/>
    </source>
</evidence>
<proteinExistence type="predicted"/>
<accession>A0ABY5P8J2</accession>
<gene>
    <name evidence="1" type="ORF">NRE15_04125</name>
</gene>
<dbReference type="EMBL" id="CP102453">
    <property type="protein sequence ID" value="UUX34844.1"/>
    <property type="molecule type" value="Genomic_DNA"/>
</dbReference>
<organism evidence="1 2">
    <name type="scientific">Fundicoccus culcitae</name>
    <dbReference type="NCBI Taxonomy" id="2969821"/>
    <lineage>
        <taxon>Bacteria</taxon>
        <taxon>Bacillati</taxon>
        <taxon>Bacillota</taxon>
        <taxon>Bacilli</taxon>
        <taxon>Lactobacillales</taxon>
        <taxon>Aerococcaceae</taxon>
        <taxon>Fundicoccus</taxon>
    </lineage>
</organism>
<dbReference type="RefSeq" id="WP_313794344.1">
    <property type="nucleotide sequence ID" value="NZ_CP102453.1"/>
</dbReference>
<keyword evidence="2" id="KW-1185">Reference proteome</keyword>
<protein>
    <submittedName>
        <fullName evidence="1">Uncharacterized protein</fullName>
    </submittedName>
</protein>
<reference evidence="1 2" key="1">
    <citation type="submission" date="2022-08" db="EMBL/GenBank/DDBJ databases">
        <title>Aerococcaceae sp. nov isolated from spoiled eye mask.</title>
        <authorList>
            <person name="Zhou G."/>
            <person name="Xie X.-B."/>
            <person name="Shi Q.-S."/>
            <person name="Wang Y.-S."/>
            <person name="Wen X."/>
            <person name="Peng H."/>
            <person name="Yang X.-J."/>
            <person name="Tao H.-B."/>
            <person name="Huang X.-M."/>
        </authorList>
    </citation>
    <scope>NUCLEOTIDE SEQUENCE [LARGE SCALE GENOMIC DNA]</scope>
    <source>
        <strain evidence="2">DM20194951</strain>
    </source>
</reference>